<sequence length="398" mass="43427">MKTNIIMLKRSFINFFILLFIIAMISCENKSSSSETRGSSTAKVVEQKEPLLLFVGTYTGWETAKSHGIYLCEMNPANGALRIIDSTASSSPSYLAIHPNKKWLYAVNELNTGGHLAAFSIDREDRKLNLINSVSSQGAGPCHVSVDNSGKYAMVANYGGGTFSLFPIGESGELGEASSVVDHNEIAKAQNKKTHMHMIQQAPEGAFIYATDLGLDKVVAYKIDKDTHRFSTLENEVLTVEGAGPRHFTFHPNNKWMYVINELNGSINVFDKTDQHGALKNVQVISSLPEGVTGIASSADIHVTASGKYLYASNRGDFNNIAMFSIDEATGELTSIGHQKVGGEIPRNFVIDPSDKFLLVANQNTNNIVTFRIDQATGELIETGIETKIPVPVCLKFL</sequence>
<dbReference type="PROSITE" id="PS51257">
    <property type="entry name" value="PROKAR_LIPOPROTEIN"/>
    <property type="match status" value="1"/>
</dbReference>
<dbReference type="InterPro" id="IPR011048">
    <property type="entry name" value="Haem_d1_sf"/>
</dbReference>
<dbReference type="EC" id="3.1.1.-" evidence="3"/>
<organism evidence="3 4">
    <name type="scientific">Splendidivirga corallicola</name>
    <dbReference type="NCBI Taxonomy" id="3051826"/>
    <lineage>
        <taxon>Bacteria</taxon>
        <taxon>Pseudomonadati</taxon>
        <taxon>Bacteroidota</taxon>
        <taxon>Cytophagia</taxon>
        <taxon>Cytophagales</taxon>
        <taxon>Splendidivirgaceae</taxon>
        <taxon>Splendidivirga</taxon>
    </lineage>
</organism>
<evidence type="ECO:0000313" key="3">
    <source>
        <dbReference type="EMBL" id="MDN5200313.1"/>
    </source>
</evidence>
<dbReference type="Pfam" id="PF10282">
    <property type="entry name" value="Lactonase"/>
    <property type="match status" value="1"/>
</dbReference>
<evidence type="ECO:0000313" key="4">
    <source>
        <dbReference type="Proteomes" id="UP001172082"/>
    </source>
</evidence>
<dbReference type="EMBL" id="JAUJEA010000001">
    <property type="protein sequence ID" value="MDN5200313.1"/>
    <property type="molecule type" value="Genomic_DNA"/>
</dbReference>
<dbReference type="InterPro" id="IPR015943">
    <property type="entry name" value="WD40/YVTN_repeat-like_dom_sf"/>
</dbReference>
<keyword evidence="2" id="KW-0119">Carbohydrate metabolism</keyword>
<comment type="caution">
    <text evidence="3">The sequence shown here is derived from an EMBL/GenBank/DDBJ whole genome shotgun (WGS) entry which is preliminary data.</text>
</comment>
<dbReference type="PANTHER" id="PTHR30344">
    <property type="entry name" value="6-PHOSPHOGLUCONOLACTONASE-RELATED"/>
    <property type="match status" value="1"/>
</dbReference>
<reference evidence="3" key="1">
    <citation type="submission" date="2023-06" db="EMBL/GenBank/DDBJ databases">
        <title>Genomic of Parafulvivirga corallium.</title>
        <authorList>
            <person name="Wang G."/>
        </authorList>
    </citation>
    <scope>NUCLEOTIDE SEQUENCE</scope>
    <source>
        <strain evidence="3">BMA10</strain>
    </source>
</reference>
<dbReference type="InterPro" id="IPR050282">
    <property type="entry name" value="Cycloisomerase_2"/>
</dbReference>
<dbReference type="PANTHER" id="PTHR30344:SF1">
    <property type="entry name" value="6-PHOSPHOGLUCONOLACTONASE"/>
    <property type="match status" value="1"/>
</dbReference>
<dbReference type="GO" id="GO:0016787">
    <property type="term" value="F:hydrolase activity"/>
    <property type="evidence" value="ECO:0007669"/>
    <property type="project" value="UniProtKB-KW"/>
</dbReference>
<dbReference type="Proteomes" id="UP001172082">
    <property type="component" value="Unassembled WGS sequence"/>
</dbReference>
<protein>
    <submittedName>
        <fullName evidence="3">Lactonase family protein</fullName>
        <ecNumber evidence="3">3.1.1.-</ecNumber>
    </submittedName>
</protein>
<keyword evidence="3" id="KW-0378">Hydrolase</keyword>
<dbReference type="RefSeq" id="WP_346750338.1">
    <property type="nucleotide sequence ID" value="NZ_JAUJEA010000001.1"/>
</dbReference>
<evidence type="ECO:0000256" key="1">
    <source>
        <dbReference type="ARBA" id="ARBA00005564"/>
    </source>
</evidence>
<accession>A0ABT8KKP1</accession>
<name>A0ABT8KKP1_9BACT</name>
<dbReference type="Gene3D" id="2.130.10.10">
    <property type="entry name" value="YVTN repeat-like/Quinoprotein amine dehydrogenase"/>
    <property type="match status" value="1"/>
</dbReference>
<comment type="similarity">
    <text evidence="1">Belongs to the cycloisomerase 2 family.</text>
</comment>
<gene>
    <name evidence="3" type="ORF">QQ008_03050</name>
</gene>
<proteinExistence type="inferred from homology"/>
<evidence type="ECO:0000256" key="2">
    <source>
        <dbReference type="ARBA" id="ARBA00022526"/>
    </source>
</evidence>
<dbReference type="InterPro" id="IPR019405">
    <property type="entry name" value="Lactonase_7-beta_prop"/>
</dbReference>
<dbReference type="SUPFAM" id="SSF51004">
    <property type="entry name" value="C-terminal (heme d1) domain of cytochrome cd1-nitrite reductase"/>
    <property type="match status" value="1"/>
</dbReference>
<keyword evidence="4" id="KW-1185">Reference proteome</keyword>
<keyword evidence="2" id="KW-0313">Glucose metabolism</keyword>